<dbReference type="Gene3D" id="3.60.21.60">
    <property type="match status" value="2"/>
</dbReference>
<reference evidence="10" key="1">
    <citation type="submission" date="2016-05" db="EMBL/GenBank/DDBJ databases">
        <title>Comparative genomics of biotechnologically important yeasts.</title>
        <authorList>
            <consortium name="DOE Joint Genome Institute"/>
            <person name="Riley R."/>
            <person name="Haridas S."/>
            <person name="Wolfe K.H."/>
            <person name="Lopes M.R."/>
            <person name="Hittinger C.T."/>
            <person name="Goker M."/>
            <person name="Salamov A."/>
            <person name="Wisecaver J."/>
            <person name="Long T.M."/>
            <person name="Aerts A.L."/>
            <person name="Barry K."/>
            <person name="Choi C."/>
            <person name="Clum A."/>
            <person name="Coughlan A.Y."/>
            <person name="Deshpande S."/>
            <person name="Douglass A.P."/>
            <person name="Hanson S.J."/>
            <person name="Klenk H.-P."/>
            <person name="Labutti K."/>
            <person name="Lapidus A."/>
            <person name="Lindquist E."/>
            <person name="Lipzen A."/>
            <person name="Meier-Kolthoff J.P."/>
            <person name="Ohm R.A."/>
            <person name="Otillar R.P."/>
            <person name="Pangilinan J."/>
            <person name="Peng Y."/>
            <person name="Rokas A."/>
            <person name="Rosa C.A."/>
            <person name="Scheuner C."/>
            <person name="Sibirny A.A."/>
            <person name="Slot J.C."/>
            <person name="Stielow J.B."/>
            <person name="Sun H."/>
            <person name="Kurtzman C.P."/>
            <person name="Blackwell M."/>
            <person name="Grigoriev I.V."/>
            <person name="Jeffries T.W."/>
        </authorList>
    </citation>
    <scope>NUCLEOTIDE SEQUENCE [LARGE SCALE GENOMIC DNA]</scope>
    <source>
        <strain evidence="10">DSM 1968</strain>
    </source>
</reference>
<dbReference type="InterPro" id="IPR016722">
    <property type="entry name" value="DNA_pol_alpha_bsu"/>
</dbReference>
<dbReference type="FunCoup" id="A0A1D2V9Z9">
    <property type="interactions" value="414"/>
</dbReference>
<dbReference type="EMBL" id="KV454492">
    <property type="protein sequence ID" value="ODV58468.1"/>
    <property type="molecule type" value="Genomic_DNA"/>
</dbReference>
<dbReference type="GO" id="GO:0003887">
    <property type="term" value="F:DNA-directed DNA polymerase activity"/>
    <property type="evidence" value="ECO:0007669"/>
    <property type="project" value="EnsemblFungi"/>
</dbReference>
<name>A0A1D2V9Z9_9ASCO</name>
<dbReference type="GO" id="GO:0016233">
    <property type="term" value="P:telomere capping"/>
    <property type="evidence" value="ECO:0007669"/>
    <property type="project" value="EnsemblFungi"/>
</dbReference>
<evidence type="ECO:0000256" key="4">
    <source>
        <dbReference type="ARBA" id="ARBA00022705"/>
    </source>
</evidence>
<evidence type="ECO:0000313" key="10">
    <source>
        <dbReference type="Proteomes" id="UP000095038"/>
    </source>
</evidence>
<proteinExistence type="inferred from homology"/>
<evidence type="ECO:0000256" key="3">
    <source>
        <dbReference type="ARBA" id="ARBA00018596"/>
    </source>
</evidence>
<evidence type="ECO:0000313" key="9">
    <source>
        <dbReference type="EMBL" id="ODV58468.1"/>
    </source>
</evidence>
<feature type="domain" description="DNA polymerase alpha subunit B OB" evidence="8">
    <location>
        <begin position="187"/>
        <end position="298"/>
    </location>
</feature>
<organism evidence="9 10">
    <name type="scientific">Ascoidea rubescens DSM 1968</name>
    <dbReference type="NCBI Taxonomy" id="1344418"/>
    <lineage>
        <taxon>Eukaryota</taxon>
        <taxon>Fungi</taxon>
        <taxon>Dikarya</taxon>
        <taxon>Ascomycota</taxon>
        <taxon>Saccharomycotina</taxon>
        <taxon>Saccharomycetes</taxon>
        <taxon>Ascoideaceae</taxon>
        <taxon>Ascoidea</taxon>
    </lineage>
</organism>
<keyword evidence="5" id="KW-0539">Nucleus</keyword>
<dbReference type="AlphaFoldDB" id="A0A1D2V9Z9"/>
<keyword evidence="4" id="KW-0235">DNA replication</keyword>
<comment type="similarity">
    <text evidence="2">Belongs to the DNA polymerase alpha subunit B family.</text>
</comment>
<sequence>EQIIKKFGKLADNDDIVKLCQSIIQLFNFDVEQLFINWESEFHKSTANIPLNSVNLGKLQDYIIKKIEKNSENKKKLLNNSVKKSMIRSNLNINLNRNRNKNKSQTSNQFFNSSQKLEQSIDSTSTSAYTSGKIIQSLNSHILPSSGFDHKSFNPEVDLNPIKITANFNQKKYNFRSMRIKLLESADYLDEQIDIFTRLILNHYNFSKDQFGNPTISSQDEIITVGRIVSDSPISDFDTILNSNSLSLETSRISGIGNRISLNLSNLNSYSFFPGQIVAFKGKNISGQSFIVNEVVELPLLGAPVSSKDELDEYTINLKSNKLKIVVISGPYTTNNNLSFENLRNIVDRINNQIKPHLVILFGPFIDITHSKIYDGSISNDNSNNPKIAFKQKPRTLDEVFKFIITPILKEINNKIQVVLIPSLKDATSNHPSYPQTNFDRKFLNLPKNFKCFPNPSSFQINEINVGVSNNDVYKDFKDVCKGDLSKENRFDRISNHLLEQRKYYPLFPGGLKTKKTIKNQPIERENDIKSLPAAENSEHISGSDLDLPYMGLSEFSEVIPDIIIIPSELNSFARVVKNVIFVNPGSLMKNNHTGNYAVLSIDPPDPDSGGVTKIEDDGDDDELYIHNVWKRTRVDIIKT</sequence>
<dbReference type="GO" id="GO:0003677">
    <property type="term" value="F:DNA binding"/>
    <property type="evidence" value="ECO:0007669"/>
    <property type="project" value="InterPro"/>
</dbReference>
<evidence type="ECO:0000256" key="1">
    <source>
        <dbReference type="ARBA" id="ARBA00004123"/>
    </source>
</evidence>
<feature type="domain" description="DNA polymerase alpha/delta/epsilon subunit B" evidence="7">
    <location>
        <begin position="325"/>
        <end position="574"/>
    </location>
</feature>
<dbReference type="RefSeq" id="XP_020044775.1">
    <property type="nucleotide sequence ID" value="XM_020189648.2"/>
</dbReference>
<feature type="region of interest" description="Disordered" evidence="6">
    <location>
        <begin position="93"/>
        <end position="114"/>
    </location>
</feature>
<dbReference type="GeneID" id="30963284"/>
<dbReference type="STRING" id="1344418.A0A1D2V9Z9"/>
<evidence type="ECO:0000256" key="6">
    <source>
        <dbReference type="SAM" id="MobiDB-lite"/>
    </source>
</evidence>
<evidence type="ECO:0000256" key="5">
    <source>
        <dbReference type="ARBA" id="ARBA00023242"/>
    </source>
</evidence>
<evidence type="ECO:0000259" key="7">
    <source>
        <dbReference type="Pfam" id="PF04042"/>
    </source>
</evidence>
<feature type="non-terminal residue" evidence="9">
    <location>
        <position position="1"/>
    </location>
</feature>
<feature type="non-terminal residue" evidence="9">
    <location>
        <position position="640"/>
    </location>
</feature>
<accession>A0A1D2V9Z9</accession>
<dbReference type="PANTHER" id="PTHR23061">
    <property type="entry name" value="DNA POLYMERASE 2 ALPHA 70 KDA SUBUNIT"/>
    <property type="match status" value="1"/>
</dbReference>
<keyword evidence="10" id="KW-1185">Reference proteome</keyword>
<dbReference type="OrthoDB" id="336885at2759"/>
<dbReference type="GO" id="GO:0005635">
    <property type="term" value="C:nuclear envelope"/>
    <property type="evidence" value="ECO:0007669"/>
    <property type="project" value="EnsemblFungi"/>
</dbReference>
<dbReference type="Proteomes" id="UP000095038">
    <property type="component" value="Unassembled WGS sequence"/>
</dbReference>
<dbReference type="PIRSF" id="PIRSF018300">
    <property type="entry name" value="DNA_pol_alph_2"/>
    <property type="match status" value="1"/>
</dbReference>
<comment type="subcellular location">
    <subcellularLocation>
        <location evidence="1">Nucleus</location>
    </subcellularLocation>
</comment>
<dbReference type="Pfam" id="PF04042">
    <property type="entry name" value="DNA_pol_E_B"/>
    <property type="match status" value="1"/>
</dbReference>
<evidence type="ECO:0000259" key="8">
    <source>
        <dbReference type="Pfam" id="PF22062"/>
    </source>
</evidence>
<dbReference type="GO" id="GO:0006270">
    <property type="term" value="P:DNA replication initiation"/>
    <property type="evidence" value="ECO:0007669"/>
    <property type="project" value="EnsemblFungi"/>
</dbReference>
<dbReference type="Pfam" id="PF22062">
    <property type="entry name" value="OB_DPOA2"/>
    <property type="match status" value="1"/>
</dbReference>
<dbReference type="GO" id="GO:0005658">
    <property type="term" value="C:alpha DNA polymerase:primase complex"/>
    <property type="evidence" value="ECO:0007669"/>
    <property type="project" value="EnsemblFungi"/>
</dbReference>
<dbReference type="InterPro" id="IPR007185">
    <property type="entry name" value="DNA_pol_a/d/e_bsu"/>
</dbReference>
<evidence type="ECO:0000256" key="2">
    <source>
        <dbReference type="ARBA" id="ARBA00007299"/>
    </source>
</evidence>
<dbReference type="InParanoid" id="A0A1D2V9Z9"/>
<protein>
    <recommendedName>
        <fullName evidence="3">DNA polymerase alpha subunit B</fullName>
    </recommendedName>
</protein>
<dbReference type="InterPro" id="IPR054300">
    <property type="entry name" value="OB_DPOA2"/>
</dbReference>
<gene>
    <name evidence="9" type="ORF">ASCRUDRAFT_20716</name>
</gene>
<dbReference type="PANTHER" id="PTHR23061:SF12">
    <property type="entry name" value="DNA POLYMERASE ALPHA SUBUNIT B"/>
    <property type="match status" value="1"/>
</dbReference>